<keyword evidence="3" id="KW-0547">Nucleotide-binding</keyword>
<dbReference type="InterPro" id="IPR025723">
    <property type="entry name" value="ArsA/GET3_ATPase-like"/>
</dbReference>
<keyword evidence="3" id="KW-0067">ATP-binding</keyword>
<feature type="domain" description="ArsA/GET3 Anion-transporting ATPase-like" evidence="2">
    <location>
        <begin position="11"/>
        <end position="301"/>
    </location>
</feature>
<dbReference type="AlphaFoldDB" id="A0A284VRW3"/>
<accession>A0A284VRW3</accession>
<dbReference type="CDD" id="cd02035">
    <property type="entry name" value="ArsA"/>
    <property type="match status" value="1"/>
</dbReference>
<evidence type="ECO:0000313" key="4">
    <source>
        <dbReference type="Proteomes" id="UP000218615"/>
    </source>
</evidence>
<dbReference type="EMBL" id="FZMP01000202">
    <property type="protein sequence ID" value="SNQ61927.1"/>
    <property type="molecule type" value="Genomic_DNA"/>
</dbReference>
<evidence type="ECO:0000259" key="2">
    <source>
        <dbReference type="Pfam" id="PF02374"/>
    </source>
</evidence>
<dbReference type="SUPFAM" id="SSF52540">
    <property type="entry name" value="P-loop containing nucleoside triphosphate hydrolases"/>
    <property type="match status" value="1"/>
</dbReference>
<protein>
    <submittedName>
        <fullName evidence="3">Arsenite efflux ATP-binding protein ArsA</fullName>
    </submittedName>
</protein>
<dbReference type="Pfam" id="PF02374">
    <property type="entry name" value="ArsA_ATPase"/>
    <property type="match status" value="1"/>
</dbReference>
<sequence length="302" mass="33791">MTMRDLINNKKFLFFGGKGGVGKTTMASSTAVWLADHGYDTLIVATDPTVSLSAIFEQEIGETEVTKIKEIKNLCGLNINPKKASGVFQARLNEVVEQITGMFGKEVMNTPCAEEMAAFDQFVKYLNADENDVVVFDTAPTGHTLRELAMPFDWANYISNQLKNRSELSKVLGIKGEGNTMESLKNEQKKYETAIKTLADTQSTLFSLVLLAENLPIEETARAIENLSQLNIKVQALVINEIIPKEVLEGNWFLEKRRSTQDKYLGIIDKRFNGLHKKEVPLFETDITGIDNMRKIGKILYG</sequence>
<organism evidence="3 4">
    <name type="scientific">Candidatus Methanoperedens nitratireducens</name>
    <dbReference type="NCBI Taxonomy" id="1392998"/>
    <lineage>
        <taxon>Archaea</taxon>
        <taxon>Methanobacteriati</taxon>
        <taxon>Methanobacteriota</taxon>
        <taxon>Stenosarchaea group</taxon>
        <taxon>Methanomicrobia</taxon>
        <taxon>Methanosarcinales</taxon>
        <taxon>ANME-2 cluster</taxon>
        <taxon>Candidatus Methanoperedentaceae</taxon>
        <taxon>Candidatus Methanoperedens</taxon>
    </lineage>
</organism>
<dbReference type="NCBIfam" id="TIGR00345">
    <property type="entry name" value="GET3_arsA_TRC40"/>
    <property type="match status" value="1"/>
</dbReference>
<dbReference type="RefSeq" id="WP_096206554.1">
    <property type="nucleotide sequence ID" value="NZ_FZMP01000202.1"/>
</dbReference>
<keyword evidence="4" id="KW-1185">Reference proteome</keyword>
<dbReference type="GO" id="GO:0016887">
    <property type="term" value="F:ATP hydrolysis activity"/>
    <property type="evidence" value="ECO:0007669"/>
    <property type="project" value="InterPro"/>
</dbReference>
<proteinExistence type="inferred from homology"/>
<comment type="similarity">
    <text evidence="1">Belongs to the arsA ATPase family.</text>
</comment>
<dbReference type="InterPro" id="IPR016300">
    <property type="entry name" value="ATPase_ArsA/GET3"/>
</dbReference>
<name>A0A284VRW3_9EURY</name>
<dbReference type="Proteomes" id="UP000218615">
    <property type="component" value="Unassembled WGS sequence"/>
</dbReference>
<evidence type="ECO:0000313" key="3">
    <source>
        <dbReference type="EMBL" id="SNQ61927.1"/>
    </source>
</evidence>
<evidence type="ECO:0000256" key="1">
    <source>
        <dbReference type="ARBA" id="ARBA00011040"/>
    </source>
</evidence>
<dbReference type="GO" id="GO:0005524">
    <property type="term" value="F:ATP binding"/>
    <property type="evidence" value="ECO:0007669"/>
    <property type="project" value="UniProtKB-KW"/>
</dbReference>
<dbReference type="PANTHER" id="PTHR10803:SF3">
    <property type="entry name" value="ATPASE GET3"/>
    <property type="match status" value="1"/>
</dbReference>
<dbReference type="Gene3D" id="3.40.50.300">
    <property type="entry name" value="P-loop containing nucleotide triphosphate hydrolases"/>
    <property type="match status" value="1"/>
</dbReference>
<dbReference type="OrthoDB" id="144982at2157"/>
<dbReference type="InterPro" id="IPR027417">
    <property type="entry name" value="P-loop_NTPase"/>
</dbReference>
<reference evidence="4" key="1">
    <citation type="submission" date="2017-06" db="EMBL/GenBank/DDBJ databases">
        <authorList>
            <person name="Cremers G."/>
        </authorList>
    </citation>
    <scope>NUCLEOTIDE SEQUENCE [LARGE SCALE GENOMIC DNA]</scope>
</reference>
<gene>
    <name evidence="3" type="ORF">MNV_550017</name>
</gene>
<dbReference type="PANTHER" id="PTHR10803">
    <property type="entry name" value="ARSENICAL PUMP-DRIVING ATPASE ARSENITE-TRANSLOCATING ATPASE"/>
    <property type="match status" value="1"/>
</dbReference>